<gene>
    <name evidence="1" type="ORF">LEP1GSC186_3686</name>
</gene>
<organism evidence="1 2">
    <name type="scientific">Leptospira noguchii serovar Autumnalis str. ZUN142</name>
    <dbReference type="NCBI Taxonomy" id="1085540"/>
    <lineage>
        <taxon>Bacteria</taxon>
        <taxon>Pseudomonadati</taxon>
        <taxon>Spirochaetota</taxon>
        <taxon>Spirochaetia</taxon>
        <taxon>Leptospirales</taxon>
        <taxon>Leptospiraceae</taxon>
        <taxon>Leptospira</taxon>
    </lineage>
</organism>
<dbReference type="EMBL" id="AHOP02000060">
    <property type="protein sequence ID" value="EMO38990.1"/>
    <property type="molecule type" value="Genomic_DNA"/>
</dbReference>
<evidence type="ECO:0000313" key="2">
    <source>
        <dbReference type="Proteomes" id="UP000012153"/>
    </source>
</evidence>
<protein>
    <recommendedName>
        <fullName evidence="3">Toxin-antitoxin system, toxin component, PIN family</fullName>
    </recommendedName>
</protein>
<accession>M6U3B8</accession>
<evidence type="ECO:0008006" key="3">
    <source>
        <dbReference type="Google" id="ProtNLM"/>
    </source>
</evidence>
<reference evidence="1 2" key="1">
    <citation type="submission" date="2013-01" db="EMBL/GenBank/DDBJ databases">
        <authorList>
            <person name="Harkins D.M."/>
            <person name="Durkin A.S."/>
            <person name="Brinkac L.M."/>
            <person name="Haft D.H."/>
            <person name="Selengut J.D."/>
            <person name="Sanka R."/>
            <person name="DePew J."/>
            <person name="Purushe J."/>
            <person name="Matthias M.A."/>
            <person name="Vinetz J.M."/>
            <person name="Sutton G.G."/>
            <person name="Nierman W.C."/>
            <person name="Fouts D.E."/>
        </authorList>
    </citation>
    <scope>NUCLEOTIDE SEQUENCE [LARGE SCALE GENOMIC DNA]</scope>
    <source>
        <strain evidence="1 2">ZUN142</strain>
    </source>
</reference>
<dbReference type="AlphaFoldDB" id="M6U3B8"/>
<comment type="caution">
    <text evidence="1">The sequence shown here is derived from an EMBL/GenBank/DDBJ whole genome shotgun (WGS) entry which is preliminary data.</text>
</comment>
<evidence type="ECO:0000313" key="1">
    <source>
        <dbReference type="EMBL" id="EMO38990.1"/>
    </source>
</evidence>
<name>M6U3B8_9LEPT</name>
<dbReference type="Proteomes" id="UP000012153">
    <property type="component" value="Unassembled WGS sequence"/>
</dbReference>
<proteinExistence type="predicted"/>
<sequence>MKILIDTNVLIPLEPVHSADIEPQRSAALDIISLCLKNNIEIFLDPEGRKDIENDKNQVRKQIRTDAYKKYKEKY</sequence>